<feature type="domain" description="Vanin C-terminal" evidence="2">
    <location>
        <begin position="6"/>
        <end position="81"/>
    </location>
</feature>
<dbReference type="AlphaFoldDB" id="A0AAV8YSG2"/>
<dbReference type="EMBL" id="JANEYF010001920">
    <property type="protein sequence ID" value="KAJ8954496.1"/>
    <property type="molecule type" value="Genomic_DNA"/>
</dbReference>
<dbReference type="PANTHER" id="PTHR10609">
    <property type="entry name" value="BIOTINIDASE-RELATED"/>
    <property type="match status" value="1"/>
</dbReference>
<keyword evidence="4" id="KW-1185">Reference proteome</keyword>
<dbReference type="InterPro" id="IPR043957">
    <property type="entry name" value="Vanin_C"/>
</dbReference>
<organism evidence="3 4">
    <name type="scientific">Rhamnusium bicolor</name>
    <dbReference type="NCBI Taxonomy" id="1586634"/>
    <lineage>
        <taxon>Eukaryota</taxon>
        <taxon>Metazoa</taxon>
        <taxon>Ecdysozoa</taxon>
        <taxon>Arthropoda</taxon>
        <taxon>Hexapoda</taxon>
        <taxon>Insecta</taxon>
        <taxon>Pterygota</taxon>
        <taxon>Neoptera</taxon>
        <taxon>Endopterygota</taxon>
        <taxon>Coleoptera</taxon>
        <taxon>Polyphaga</taxon>
        <taxon>Cucujiformia</taxon>
        <taxon>Chrysomeloidea</taxon>
        <taxon>Cerambycidae</taxon>
        <taxon>Lepturinae</taxon>
        <taxon>Rhagiini</taxon>
        <taxon>Rhamnusium</taxon>
    </lineage>
</organism>
<gene>
    <name evidence="3" type="ORF">NQ314_007102</name>
</gene>
<protein>
    <recommendedName>
        <fullName evidence="2">Vanin C-terminal domain-containing protein</fullName>
    </recommendedName>
</protein>
<accession>A0AAV8YSG2</accession>
<dbReference type="Proteomes" id="UP001162156">
    <property type="component" value="Unassembled WGS sequence"/>
</dbReference>
<evidence type="ECO:0000313" key="3">
    <source>
        <dbReference type="EMBL" id="KAJ8954496.1"/>
    </source>
</evidence>
<name>A0AAV8YSG2_9CUCU</name>
<proteinExistence type="predicted"/>
<dbReference type="GO" id="GO:0016787">
    <property type="term" value="F:hydrolase activity"/>
    <property type="evidence" value="ECO:0007669"/>
    <property type="project" value="UniProtKB-KW"/>
</dbReference>
<sequence>MWKIVWPITFEYISVVANFTKDENRIQFPNSVLSSIRPISPGFTIWNKEELSDGVKRAHILHKPQNRLLTFGIFGRDFSRDSSEPQNNRSVELSNINFILLLCITFLCTTLLM</sequence>
<dbReference type="PANTHER" id="PTHR10609:SF14">
    <property type="entry name" value="BIOTINIDASE"/>
    <property type="match status" value="1"/>
</dbReference>
<keyword evidence="1" id="KW-0378">Hydrolase</keyword>
<evidence type="ECO:0000259" key="2">
    <source>
        <dbReference type="Pfam" id="PF19018"/>
    </source>
</evidence>
<dbReference type="InterPro" id="IPR040154">
    <property type="entry name" value="Biotinidase/VNN"/>
</dbReference>
<dbReference type="Pfam" id="PF19018">
    <property type="entry name" value="Vanin_C"/>
    <property type="match status" value="1"/>
</dbReference>
<reference evidence="3" key="1">
    <citation type="journal article" date="2023" name="Insect Mol. Biol.">
        <title>Genome sequencing provides insights into the evolution of gene families encoding plant cell wall-degrading enzymes in longhorned beetles.</title>
        <authorList>
            <person name="Shin N.R."/>
            <person name="Okamura Y."/>
            <person name="Kirsch R."/>
            <person name="Pauchet Y."/>
        </authorList>
    </citation>
    <scope>NUCLEOTIDE SEQUENCE</scope>
    <source>
        <strain evidence="3">RBIC_L_NR</strain>
    </source>
</reference>
<comment type="caution">
    <text evidence="3">The sequence shown here is derived from an EMBL/GenBank/DDBJ whole genome shotgun (WGS) entry which is preliminary data.</text>
</comment>
<evidence type="ECO:0000256" key="1">
    <source>
        <dbReference type="ARBA" id="ARBA00022801"/>
    </source>
</evidence>
<evidence type="ECO:0000313" key="4">
    <source>
        <dbReference type="Proteomes" id="UP001162156"/>
    </source>
</evidence>